<dbReference type="SMART" id="SM01040">
    <property type="entry name" value="Bro-N"/>
    <property type="match status" value="1"/>
</dbReference>
<dbReference type="EMBL" id="UFSW01000001">
    <property type="protein sequence ID" value="SUU97123.1"/>
    <property type="molecule type" value="Genomic_DNA"/>
</dbReference>
<evidence type="ECO:0000313" key="5">
    <source>
        <dbReference type="Proteomes" id="UP000254620"/>
    </source>
</evidence>
<dbReference type="RefSeq" id="WP_021723950.1">
    <property type="nucleotide sequence ID" value="NZ_PQVK01000268.1"/>
</dbReference>
<reference evidence="4 5" key="1">
    <citation type="submission" date="2018-06" db="EMBL/GenBank/DDBJ databases">
        <authorList>
            <consortium name="Pathogen Informatics"/>
            <person name="Doyle S."/>
        </authorList>
    </citation>
    <scope>NUCLEOTIDE SEQUENCE [LARGE SCALE GENOMIC DNA]</scope>
    <source>
        <strain evidence="3 5">NCTC10926</strain>
        <strain evidence="2 4">NCTC11296</strain>
    </source>
</reference>
<dbReference type="PROSITE" id="PS51750">
    <property type="entry name" value="BRO_N"/>
    <property type="match status" value="1"/>
</dbReference>
<proteinExistence type="predicted"/>
<dbReference type="AlphaFoldDB" id="A0A377ICW0"/>
<gene>
    <name evidence="3" type="ORF">NCTC10926_00491</name>
    <name evidence="2" type="ORF">NCTC11296_02939</name>
</gene>
<organism evidence="2 4">
    <name type="scientific">Avibacterium paragallinarum</name>
    <name type="common">Haemophilus gallinarum</name>
    <dbReference type="NCBI Taxonomy" id="728"/>
    <lineage>
        <taxon>Bacteria</taxon>
        <taxon>Pseudomonadati</taxon>
        <taxon>Pseudomonadota</taxon>
        <taxon>Gammaproteobacteria</taxon>
        <taxon>Pasteurellales</taxon>
        <taxon>Pasteurellaceae</taxon>
        <taxon>Avibacterium</taxon>
    </lineage>
</organism>
<dbReference type="InterPro" id="IPR018876">
    <property type="entry name" value="Phage_P22_antirepressor_C"/>
</dbReference>
<accession>A0A377ICW0</accession>
<dbReference type="PANTHER" id="PTHR36180">
    <property type="entry name" value="DNA-BINDING PROTEIN-RELATED-RELATED"/>
    <property type="match status" value="1"/>
</dbReference>
<dbReference type="PANTHER" id="PTHR36180:SF2">
    <property type="entry name" value="BRO FAMILY PROTEIN"/>
    <property type="match status" value="1"/>
</dbReference>
<feature type="domain" description="Bro-N" evidence="1">
    <location>
        <begin position="1"/>
        <end position="105"/>
    </location>
</feature>
<evidence type="ECO:0000313" key="4">
    <source>
        <dbReference type="Proteomes" id="UP000254465"/>
    </source>
</evidence>
<dbReference type="EMBL" id="UGHK01000002">
    <property type="protein sequence ID" value="STO72991.1"/>
    <property type="molecule type" value="Genomic_DNA"/>
</dbReference>
<dbReference type="Pfam" id="PF10548">
    <property type="entry name" value="P22_AR_C"/>
    <property type="match status" value="1"/>
</dbReference>
<evidence type="ECO:0000259" key="1">
    <source>
        <dbReference type="PROSITE" id="PS51750"/>
    </source>
</evidence>
<dbReference type="InterPro" id="IPR003497">
    <property type="entry name" value="BRO_N_domain"/>
</dbReference>
<dbReference type="Proteomes" id="UP000254620">
    <property type="component" value="Unassembled WGS sequence"/>
</dbReference>
<evidence type="ECO:0000313" key="2">
    <source>
        <dbReference type="EMBL" id="STO72991.1"/>
    </source>
</evidence>
<dbReference type="Proteomes" id="UP000254465">
    <property type="component" value="Unassembled WGS sequence"/>
</dbReference>
<name>A0A377ICW0_AVIPA</name>
<evidence type="ECO:0000313" key="3">
    <source>
        <dbReference type="EMBL" id="SUU97123.1"/>
    </source>
</evidence>
<sequence length="216" mass="25544">MSNQTSTFDFKSTPVRIELFKNEPHFCLTDVCLALNISNANASRFKFNEAGVHKMYISFPSGKKEVTFINEPNLYRIIFRSNKAEAIEFQNWVFEEVLPQIRKTGKYSLEQQQLALPEPEKTYTFEFTEYELEQLAWLWFSHERMNTLLADLYEPLNALGSTFSSSVYSHAHEYHRHHKESQATMQRLIEPFKQSTKLNWQRVIPKITPTRNYLDF</sequence>
<protein>
    <submittedName>
        <fullName evidence="2">Prophage antirepressor protein</fullName>
    </submittedName>
</protein>
<dbReference type="Pfam" id="PF02498">
    <property type="entry name" value="Bro-N"/>
    <property type="match status" value="1"/>
</dbReference>